<proteinExistence type="predicted"/>
<sequence length="57" mass="6755">MTFFECWNTFFTKLSVLSIFPRRNAYSSMIFSTSDAIFLTFFSHDLRTWSFSLYGST</sequence>
<reference evidence="1" key="1">
    <citation type="submission" date="2014-09" db="EMBL/GenBank/DDBJ databases">
        <authorList>
            <person name="Magalhaes I.L.F."/>
            <person name="Oliveira U."/>
            <person name="Santos F.R."/>
            <person name="Vidigal T.H.D.A."/>
            <person name="Brescovit A.D."/>
            <person name="Santos A.J."/>
        </authorList>
    </citation>
    <scope>NUCLEOTIDE SEQUENCE</scope>
    <source>
        <tissue evidence="1">Shoot tissue taken approximately 20 cm above the soil surface</tissue>
    </source>
</reference>
<organism evidence="1">
    <name type="scientific">Arundo donax</name>
    <name type="common">Giant reed</name>
    <name type="synonym">Donax arundinaceus</name>
    <dbReference type="NCBI Taxonomy" id="35708"/>
    <lineage>
        <taxon>Eukaryota</taxon>
        <taxon>Viridiplantae</taxon>
        <taxon>Streptophyta</taxon>
        <taxon>Embryophyta</taxon>
        <taxon>Tracheophyta</taxon>
        <taxon>Spermatophyta</taxon>
        <taxon>Magnoliopsida</taxon>
        <taxon>Liliopsida</taxon>
        <taxon>Poales</taxon>
        <taxon>Poaceae</taxon>
        <taxon>PACMAD clade</taxon>
        <taxon>Arundinoideae</taxon>
        <taxon>Arundineae</taxon>
        <taxon>Arundo</taxon>
    </lineage>
</organism>
<reference evidence="1" key="2">
    <citation type="journal article" date="2015" name="Data Brief">
        <title>Shoot transcriptome of the giant reed, Arundo donax.</title>
        <authorList>
            <person name="Barrero R.A."/>
            <person name="Guerrero F.D."/>
            <person name="Moolhuijzen P."/>
            <person name="Goolsby J.A."/>
            <person name="Tidwell J."/>
            <person name="Bellgard S.E."/>
            <person name="Bellgard M.I."/>
        </authorList>
    </citation>
    <scope>NUCLEOTIDE SEQUENCE</scope>
    <source>
        <tissue evidence="1">Shoot tissue taken approximately 20 cm above the soil surface</tissue>
    </source>
</reference>
<protein>
    <submittedName>
        <fullName evidence="1">Uncharacterized protein</fullName>
    </submittedName>
</protein>
<name>A0A0A8ZMJ3_ARUDO</name>
<evidence type="ECO:0000313" key="1">
    <source>
        <dbReference type="EMBL" id="JAD40021.1"/>
    </source>
</evidence>
<accession>A0A0A8ZMJ3</accession>
<dbReference type="AlphaFoldDB" id="A0A0A8ZMJ3"/>
<dbReference type="EMBL" id="GBRH01257874">
    <property type="protein sequence ID" value="JAD40021.1"/>
    <property type="molecule type" value="Transcribed_RNA"/>
</dbReference>